<protein>
    <submittedName>
        <fullName evidence="1">Uncharacterized protein</fullName>
    </submittedName>
</protein>
<keyword evidence="2" id="KW-1185">Reference proteome</keyword>
<dbReference type="HOGENOM" id="CLU_3287912_0_0_3"/>
<evidence type="ECO:0000313" key="1">
    <source>
        <dbReference type="EMBL" id="EDX72996.1"/>
    </source>
</evidence>
<reference evidence="1 2" key="1">
    <citation type="submission" date="2008-07" db="EMBL/GenBank/DDBJ databases">
        <authorList>
            <person name="Tandeau de Marsac N."/>
            <person name="Ferriera S."/>
            <person name="Johnson J."/>
            <person name="Kravitz S."/>
            <person name="Beeson K."/>
            <person name="Sutton G."/>
            <person name="Rogers Y.-H."/>
            <person name="Friedman R."/>
            <person name="Frazier M."/>
            <person name="Venter J.C."/>
        </authorList>
    </citation>
    <scope>NUCLEOTIDE SEQUENCE [LARGE SCALE GENOMIC DNA]</scope>
    <source>
        <strain evidence="1 2">PCC 7420</strain>
    </source>
</reference>
<organism evidence="1 2">
    <name type="scientific">Coleofasciculus chthonoplastes PCC 7420</name>
    <dbReference type="NCBI Taxonomy" id="118168"/>
    <lineage>
        <taxon>Bacteria</taxon>
        <taxon>Bacillati</taxon>
        <taxon>Cyanobacteriota</taxon>
        <taxon>Cyanophyceae</taxon>
        <taxon>Coleofasciculales</taxon>
        <taxon>Coleofasciculaceae</taxon>
        <taxon>Coleofasciculus</taxon>
    </lineage>
</organism>
<name>B4VYE4_9CYAN</name>
<gene>
    <name evidence="1" type="ORF">MC7420_2614</name>
</gene>
<evidence type="ECO:0000313" key="2">
    <source>
        <dbReference type="Proteomes" id="UP000003835"/>
    </source>
</evidence>
<proteinExistence type="predicted"/>
<sequence>MYEPIICRTYRDCQDYRGGRGESLHILGGVRINLSRLALF</sequence>
<dbReference type="AlphaFoldDB" id="B4VYE4"/>
<dbReference type="Proteomes" id="UP000003835">
    <property type="component" value="Unassembled WGS sequence"/>
</dbReference>
<accession>B4VYE4</accession>
<dbReference type="EMBL" id="DS989860">
    <property type="protein sequence ID" value="EDX72996.1"/>
    <property type="molecule type" value="Genomic_DNA"/>
</dbReference>